<dbReference type="Pfam" id="PF01368">
    <property type="entry name" value="DHH"/>
    <property type="match status" value="1"/>
</dbReference>
<evidence type="ECO:0000259" key="7">
    <source>
        <dbReference type="Pfam" id="PF01368"/>
    </source>
</evidence>
<gene>
    <name evidence="9" type="ORF">BDU57DRAFT_522404</name>
</gene>
<dbReference type="OrthoDB" id="374045at2759"/>
<evidence type="ECO:0000256" key="3">
    <source>
        <dbReference type="ARBA" id="ARBA00022801"/>
    </source>
</evidence>
<evidence type="ECO:0000256" key="2">
    <source>
        <dbReference type="ARBA" id="ARBA00022723"/>
    </source>
</evidence>
<dbReference type="Proteomes" id="UP000800096">
    <property type="component" value="Unassembled WGS sequence"/>
</dbReference>
<evidence type="ECO:0000256" key="6">
    <source>
        <dbReference type="SAM" id="SignalP"/>
    </source>
</evidence>
<accession>A0A6A5QBL6</accession>
<comment type="cofactor">
    <cofactor evidence="1">
        <name>Mn(2+)</name>
        <dbReference type="ChEBI" id="CHEBI:29035"/>
    </cofactor>
</comment>
<evidence type="ECO:0000313" key="10">
    <source>
        <dbReference type="Proteomes" id="UP000800096"/>
    </source>
</evidence>
<organism evidence="9 10">
    <name type="scientific">Ampelomyces quisqualis</name>
    <name type="common">Powdery mildew agent</name>
    <dbReference type="NCBI Taxonomy" id="50730"/>
    <lineage>
        <taxon>Eukaryota</taxon>
        <taxon>Fungi</taxon>
        <taxon>Dikarya</taxon>
        <taxon>Ascomycota</taxon>
        <taxon>Pezizomycotina</taxon>
        <taxon>Dothideomycetes</taxon>
        <taxon>Pleosporomycetidae</taxon>
        <taxon>Pleosporales</taxon>
        <taxon>Pleosporineae</taxon>
        <taxon>Phaeosphaeriaceae</taxon>
        <taxon>Ampelomyces</taxon>
    </lineage>
</organism>
<name>A0A6A5QBL6_AMPQU</name>
<dbReference type="FunFam" id="3.10.310.20:FF:000008">
    <property type="entry name" value="Uncharacterized protein"/>
    <property type="match status" value="1"/>
</dbReference>
<protein>
    <recommendedName>
        <fullName evidence="11">DHHA2 domain-containing protein</fullName>
    </recommendedName>
</protein>
<dbReference type="AlphaFoldDB" id="A0A6A5QBL6"/>
<dbReference type="GO" id="GO:0004309">
    <property type="term" value="F:exopolyphosphatase activity"/>
    <property type="evidence" value="ECO:0007669"/>
    <property type="project" value="TreeGrafter"/>
</dbReference>
<dbReference type="Gene3D" id="3.90.1640.10">
    <property type="entry name" value="inorganic pyrophosphatase (n-terminal core)"/>
    <property type="match status" value="1"/>
</dbReference>
<reference evidence="9" key="1">
    <citation type="journal article" date="2020" name="Stud. Mycol.">
        <title>101 Dothideomycetes genomes: a test case for predicting lifestyles and emergence of pathogens.</title>
        <authorList>
            <person name="Haridas S."/>
            <person name="Albert R."/>
            <person name="Binder M."/>
            <person name="Bloem J."/>
            <person name="Labutti K."/>
            <person name="Salamov A."/>
            <person name="Andreopoulos B."/>
            <person name="Baker S."/>
            <person name="Barry K."/>
            <person name="Bills G."/>
            <person name="Bluhm B."/>
            <person name="Cannon C."/>
            <person name="Castanera R."/>
            <person name="Culley D."/>
            <person name="Daum C."/>
            <person name="Ezra D."/>
            <person name="Gonzalez J."/>
            <person name="Henrissat B."/>
            <person name="Kuo A."/>
            <person name="Liang C."/>
            <person name="Lipzen A."/>
            <person name="Lutzoni F."/>
            <person name="Magnuson J."/>
            <person name="Mondo S."/>
            <person name="Nolan M."/>
            <person name="Ohm R."/>
            <person name="Pangilinan J."/>
            <person name="Park H.-J."/>
            <person name="Ramirez L."/>
            <person name="Alfaro M."/>
            <person name="Sun H."/>
            <person name="Tritt A."/>
            <person name="Yoshinaga Y."/>
            <person name="Zwiers L.-H."/>
            <person name="Turgeon B."/>
            <person name="Goodwin S."/>
            <person name="Spatafora J."/>
            <person name="Crous P."/>
            <person name="Grigoriev I."/>
        </authorList>
    </citation>
    <scope>NUCLEOTIDE SEQUENCE</scope>
    <source>
        <strain evidence="9">HMLAC05119</strain>
    </source>
</reference>
<feature type="domain" description="DHHA2" evidence="8">
    <location>
        <begin position="278"/>
        <end position="447"/>
    </location>
</feature>
<dbReference type="InterPro" id="IPR038763">
    <property type="entry name" value="DHH_sf"/>
</dbReference>
<keyword evidence="4" id="KW-0464">Manganese</keyword>
<evidence type="ECO:0000256" key="4">
    <source>
        <dbReference type="ARBA" id="ARBA00023211"/>
    </source>
</evidence>
<keyword evidence="6" id="KW-0732">Signal</keyword>
<dbReference type="PANTHER" id="PTHR12112">
    <property type="entry name" value="BNIP - RELATED"/>
    <property type="match status" value="1"/>
</dbReference>
<feature type="domain" description="DDH" evidence="7">
    <location>
        <begin position="69"/>
        <end position="235"/>
    </location>
</feature>
<feature type="chain" id="PRO_5025560261" description="DHHA2 domain-containing protein" evidence="6">
    <location>
        <begin position="20"/>
        <end position="452"/>
    </location>
</feature>
<dbReference type="Pfam" id="PF02833">
    <property type="entry name" value="DHHA2"/>
    <property type="match status" value="1"/>
</dbReference>
<evidence type="ECO:0000259" key="8">
    <source>
        <dbReference type="Pfam" id="PF02833"/>
    </source>
</evidence>
<keyword evidence="2" id="KW-0479">Metal-binding</keyword>
<evidence type="ECO:0008006" key="11">
    <source>
        <dbReference type="Google" id="ProtNLM"/>
    </source>
</evidence>
<keyword evidence="3" id="KW-0378">Hydrolase</keyword>
<evidence type="ECO:0000313" key="9">
    <source>
        <dbReference type="EMBL" id="KAF1912240.1"/>
    </source>
</evidence>
<dbReference type="EMBL" id="ML979140">
    <property type="protein sequence ID" value="KAF1912240.1"/>
    <property type="molecule type" value="Genomic_DNA"/>
</dbReference>
<proteinExistence type="predicted"/>
<dbReference type="PANTHER" id="PTHR12112:SF20">
    <property type="entry name" value="EXOPOLYPHOSPHATASE"/>
    <property type="match status" value="1"/>
</dbReference>
<keyword evidence="10" id="KW-1185">Reference proteome</keyword>
<evidence type="ECO:0000256" key="5">
    <source>
        <dbReference type="SAM" id="Coils"/>
    </source>
</evidence>
<feature type="coiled-coil region" evidence="5">
    <location>
        <begin position="266"/>
        <end position="293"/>
    </location>
</feature>
<dbReference type="Gene3D" id="3.10.310.20">
    <property type="entry name" value="DHHA2 domain"/>
    <property type="match status" value="1"/>
</dbReference>
<dbReference type="InterPro" id="IPR038222">
    <property type="entry name" value="DHHA2_dom_sf"/>
</dbReference>
<feature type="signal peptide" evidence="6">
    <location>
        <begin position="1"/>
        <end position="19"/>
    </location>
</feature>
<keyword evidence="5" id="KW-0175">Coiled coil</keyword>
<sequence>MKAFRSLFSALLAASQVAAMPPSRFAKQHILSASSKARPFGIGHFSEWSRATKKAFLVDWQAGKASEWIIVQGNEGGDLDSMTAALTWAYHLAHATENSTHPVKAIALLQTASHALDLRPENKLALDNSQMTPDHQDLLTMDELPEDPETLSRKLTGIILVDHAEPLRKWSHAKIVSIIDHHKDRGTAPDAKPRIFETVASCTTLVARQMLDELENLDQEYHMPHELLELILSAIAIDSGGLTSDKTTAADIETSKRVLARSAWSKKNVMEVMEDLDDELSDAQKDIDRLGLRDLLRRDWKGDLIDTPSPSTPTVSLGFASIPYSMDSQVLKTNFAELFDWFAVHAAWTAEVSVDISICLNKYKKHHKNGEKEKIREIVLTVRDDVRIDQDQADSLFKTVKEALENNNEGIELVPWHRADELSARQMVWTHKSGAGRKVIRPIVEEAVMKWD</sequence>
<dbReference type="InterPro" id="IPR004097">
    <property type="entry name" value="DHHA2"/>
</dbReference>
<dbReference type="GO" id="GO:0005737">
    <property type="term" value="C:cytoplasm"/>
    <property type="evidence" value="ECO:0007669"/>
    <property type="project" value="TreeGrafter"/>
</dbReference>
<evidence type="ECO:0000256" key="1">
    <source>
        <dbReference type="ARBA" id="ARBA00001936"/>
    </source>
</evidence>
<dbReference type="SUPFAM" id="SSF64182">
    <property type="entry name" value="DHH phosphoesterases"/>
    <property type="match status" value="1"/>
</dbReference>
<dbReference type="InterPro" id="IPR001667">
    <property type="entry name" value="DDH_dom"/>
</dbReference>